<dbReference type="Proteomes" id="UP000282087">
    <property type="component" value="Unassembled WGS sequence"/>
</dbReference>
<dbReference type="OrthoDB" id="10427206at2759"/>
<evidence type="ECO:0000313" key="4">
    <source>
        <dbReference type="EMBL" id="RQM12815.1"/>
    </source>
</evidence>
<reference evidence="5 6" key="1">
    <citation type="submission" date="2018-06" db="EMBL/GenBank/DDBJ databases">
        <title>Comparative genomics of downy mildews reveals potential adaptations to biotrophy.</title>
        <authorList>
            <person name="Fletcher K."/>
            <person name="Klosterman S.J."/>
            <person name="Derevnina L."/>
            <person name="Martin F."/>
            <person name="Koike S."/>
            <person name="Reyes Chin-Wo S."/>
            <person name="Mou B."/>
            <person name="Michelmore R."/>
        </authorList>
    </citation>
    <scope>NUCLEOTIDE SEQUENCE [LARGE SCALE GENOMIC DNA]</scope>
    <source>
        <strain evidence="4 6">R13</strain>
        <strain evidence="3 5">R14</strain>
    </source>
</reference>
<keyword evidence="5" id="KW-1185">Reference proteome</keyword>
<evidence type="ECO:0000313" key="6">
    <source>
        <dbReference type="Proteomes" id="UP000286097"/>
    </source>
</evidence>
<evidence type="ECO:0000313" key="5">
    <source>
        <dbReference type="Proteomes" id="UP000282087"/>
    </source>
</evidence>
<dbReference type="VEuPathDB" id="FungiDB:DD237_008153"/>
<organism evidence="3 5">
    <name type="scientific">Peronospora effusa</name>
    <dbReference type="NCBI Taxonomy" id="542832"/>
    <lineage>
        <taxon>Eukaryota</taxon>
        <taxon>Sar</taxon>
        <taxon>Stramenopiles</taxon>
        <taxon>Oomycota</taxon>
        <taxon>Peronosporomycetes</taxon>
        <taxon>Peronosporales</taxon>
        <taxon>Peronosporaceae</taxon>
        <taxon>Peronospora</taxon>
    </lineage>
</organism>
<accession>A0A3M6VSJ3</accession>
<feature type="signal peptide" evidence="2">
    <location>
        <begin position="1"/>
        <end position="24"/>
    </location>
</feature>
<evidence type="ECO:0000313" key="3">
    <source>
        <dbReference type="EMBL" id="RMX68991.1"/>
    </source>
</evidence>
<dbReference type="EMBL" id="QKXF01000307">
    <property type="protein sequence ID" value="RQM12815.1"/>
    <property type="molecule type" value="Genomic_DNA"/>
</dbReference>
<evidence type="ECO:0000256" key="2">
    <source>
        <dbReference type="SAM" id="SignalP"/>
    </source>
</evidence>
<keyword evidence="1" id="KW-1133">Transmembrane helix</keyword>
<evidence type="ECO:0008006" key="7">
    <source>
        <dbReference type="Google" id="ProtNLM"/>
    </source>
</evidence>
<gene>
    <name evidence="4" type="ORF">DD237_008153</name>
    <name evidence="3" type="ORF">DD238_006238</name>
</gene>
<protein>
    <recommendedName>
        <fullName evidence="7">RxLR effector protein</fullName>
    </recommendedName>
</protein>
<comment type="caution">
    <text evidence="3">The sequence shown here is derived from an EMBL/GenBank/DDBJ whole genome shotgun (WGS) entry which is preliminary data.</text>
</comment>
<keyword evidence="1" id="KW-0812">Transmembrane</keyword>
<sequence length="150" mass="16700">MPTGFFPILFVVSIVASKIQSGVAETNPSGRLHVKDDDTASHLRTADALDNSIGIKENERGFFARFRPKTTSIPVRDEALMKEVNTFMAEGEASTKLKKENVKAIATYATRSSSNWGRATNIVYNLYGISMVAFFFIAIVFFGWRFSFTV</sequence>
<proteinExistence type="predicted"/>
<dbReference type="EMBL" id="QLLG01000043">
    <property type="protein sequence ID" value="RMX68991.1"/>
    <property type="molecule type" value="Genomic_DNA"/>
</dbReference>
<feature type="transmembrane region" description="Helical" evidence="1">
    <location>
        <begin position="122"/>
        <end position="144"/>
    </location>
</feature>
<dbReference type="Proteomes" id="UP000286097">
    <property type="component" value="Unassembled WGS sequence"/>
</dbReference>
<dbReference type="AlphaFoldDB" id="A0A3M6VSJ3"/>
<keyword evidence="2" id="KW-0732">Signal</keyword>
<keyword evidence="1" id="KW-0472">Membrane</keyword>
<name>A0A3M6VSJ3_9STRA</name>
<evidence type="ECO:0000256" key="1">
    <source>
        <dbReference type="SAM" id="Phobius"/>
    </source>
</evidence>
<feature type="chain" id="PRO_5036340309" description="RxLR effector protein" evidence="2">
    <location>
        <begin position="25"/>
        <end position="150"/>
    </location>
</feature>